<reference evidence="1 2" key="1">
    <citation type="submission" date="2023-01" db="EMBL/GenBank/DDBJ databases">
        <title>Novel diversity within Roseofilum (Cyanobacteria; Desertifilaceae) from marine benthic mats with descriptions of four novel species.</title>
        <authorList>
            <person name="Wang Y."/>
            <person name="Berthold D.E."/>
            <person name="Hu J."/>
            <person name="Lefler F.W."/>
            <person name="Laughinghouse H.D. IV."/>
        </authorList>
    </citation>
    <scope>NUCLEOTIDE SEQUENCE [LARGE SCALE GENOMIC DNA]</scope>
    <source>
        <strain evidence="1 2">BLCC-M154</strain>
    </source>
</reference>
<evidence type="ECO:0000313" key="2">
    <source>
        <dbReference type="Proteomes" id="UP001235303"/>
    </source>
</evidence>
<name>A0ABT7AZ10_9CYAN</name>
<dbReference type="SUPFAM" id="SSF46689">
    <property type="entry name" value="Homeodomain-like"/>
    <property type="match status" value="1"/>
</dbReference>
<dbReference type="Pfam" id="PF04255">
    <property type="entry name" value="DUF433"/>
    <property type="match status" value="1"/>
</dbReference>
<proteinExistence type="predicted"/>
<dbReference type="EMBL" id="JAQOSP010000145">
    <property type="protein sequence ID" value="MDJ1172153.1"/>
    <property type="molecule type" value="Genomic_DNA"/>
</dbReference>
<gene>
    <name evidence="1" type="ORF">PMG71_22240</name>
</gene>
<dbReference type="Proteomes" id="UP001235303">
    <property type="component" value="Unassembled WGS sequence"/>
</dbReference>
<dbReference type="InterPro" id="IPR007367">
    <property type="entry name" value="DUF433"/>
</dbReference>
<protein>
    <submittedName>
        <fullName evidence="1">DUF433 domain-containing protein</fullName>
    </submittedName>
</protein>
<keyword evidence="2" id="KW-1185">Reference proteome</keyword>
<dbReference type="RefSeq" id="WP_283755906.1">
    <property type="nucleotide sequence ID" value="NZ_JAQOSP010000145.1"/>
</dbReference>
<accession>A0ABT7AZ10</accession>
<evidence type="ECO:0000313" key="1">
    <source>
        <dbReference type="EMBL" id="MDJ1172153.1"/>
    </source>
</evidence>
<dbReference type="Gene3D" id="1.10.10.10">
    <property type="entry name" value="Winged helix-like DNA-binding domain superfamily/Winged helix DNA-binding domain"/>
    <property type="match status" value="1"/>
</dbReference>
<dbReference type="InterPro" id="IPR036388">
    <property type="entry name" value="WH-like_DNA-bd_sf"/>
</dbReference>
<sequence>MSDANVIGAFSEQQICKLSGLSKYQVSRWRRAGFVSPEYKGSPDARGAYSNVYSFKDLLILRVLGNLNKNYNVPYGELKRAGKKLNELGLGDWASTRIWVLGKRVVFDDPATDQKFEATSDQFVIEIALEAVTSSAREAIREYNERGDDRVAVIEKKRQLKSSQEVFGGTRITVKAIQGYIQAGYSNDQIISDFPDLTDKDVELARSLAA</sequence>
<organism evidence="1 2">
    <name type="scientific">Roseofilum acuticapitatum BLCC-M154</name>
    <dbReference type="NCBI Taxonomy" id="3022444"/>
    <lineage>
        <taxon>Bacteria</taxon>
        <taxon>Bacillati</taxon>
        <taxon>Cyanobacteriota</taxon>
        <taxon>Cyanophyceae</taxon>
        <taxon>Desertifilales</taxon>
        <taxon>Desertifilaceae</taxon>
        <taxon>Roseofilum</taxon>
        <taxon>Roseofilum acuticapitatum</taxon>
    </lineage>
</organism>
<comment type="caution">
    <text evidence="1">The sequence shown here is derived from an EMBL/GenBank/DDBJ whole genome shotgun (WGS) entry which is preliminary data.</text>
</comment>
<dbReference type="InterPro" id="IPR009057">
    <property type="entry name" value="Homeodomain-like_sf"/>
</dbReference>